<proteinExistence type="inferred from homology"/>
<evidence type="ECO:0000256" key="6">
    <source>
        <dbReference type="SAM" id="Phobius"/>
    </source>
</evidence>
<dbReference type="PANTHER" id="PTHR43570">
    <property type="entry name" value="ALDEHYDE DEHYDROGENASE"/>
    <property type="match status" value="1"/>
</dbReference>
<reference evidence="8 9" key="1">
    <citation type="submission" date="2018-10" db="EMBL/GenBank/DDBJ databases">
        <authorList>
            <consortium name="Pathogen Informatics"/>
        </authorList>
    </citation>
    <scope>NUCLEOTIDE SEQUENCE [LARGE SCALE GENOMIC DNA]</scope>
</reference>
<name>A0A3P6IQQ6_ENTVE</name>
<feature type="active site" evidence="5">
    <location>
        <position position="204"/>
    </location>
</feature>
<evidence type="ECO:0000313" key="8">
    <source>
        <dbReference type="EMBL" id="VDD90807.1"/>
    </source>
</evidence>
<sequence length="460" mass="51412">MVEKQREFFLSGATLNLDTRKKQLLALRKLFVDECDALTNAVYMDLRRRPELTHSIEIGCVIVEIDYILEHLKDWASPKHVEKTFLSLLDTPLIVKDPYGVVLIISPWNYPINLLFMPLIPAIAAGNTVILKPSELAPNTTSLISELITKYFDPQYLAVVCGGVNETTELLKERFDHIFYTGGPKVAKSIMVAAARNLTPVTFELGGKCPVVVEEDANIELSAKRIAWGKWMNCGQTCLAPDYILVKSTVKAKLIAALQSTVVEFYGEVPQKSEDYSRIINQMHFDRLNAILEKSAASIVYKGGEPDRGDLFIPPVILEASPDDPVMQEEIFGPLLPVVTVEGLSEAIDFIKSREKPLAAYIFTKNDKDAERFYTETSSGAVCVNDVIMHLTVDTLPFGGVGNSGMGRYRGKFGFDTFTHEKAVLKRAFFTERLIEFVSVTFFCKLYLSYVANILLKKGL</sequence>
<evidence type="ECO:0000259" key="7">
    <source>
        <dbReference type="Pfam" id="PF00171"/>
    </source>
</evidence>
<dbReference type="Pfam" id="PF00171">
    <property type="entry name" value="Aldedh"/>
    <property type="match status" value="1"/>
</dbReference>
<keyword evidence="6" id="KW-0812">Transmembrane</keyword>
<dbReference type="FunFam" id="3.40.309.10:FF:000003">
    <property type="entry name" value="Aldehyde dehydrogenase"/>
    <property type="match status" value="1"/>
</dbReference>
<dbReference type="GO" id="GO:0005737">
    <property type="term" value="C:cytoplasm"/>
    <property type="evidence" value="ECO:0007669"/>
    <property type="project" value="TreeGrafter"/>
</dbReference>
<dbReference type="Proteomes" id="UP000274131">
    <property type="component" value="Unassembled WGS sequence"/>
</dbReference>
<dbReference type="OrthoDB" id="440325at2759"/>
<dbReference type="FunFam" id="3.40.605.10:FF:000004">
    <property type="entry name" value="Aldehyde dehydrogenase"/>
    <property type="match status" value="1"/>
</dbReference>
<protein>
    <recommendedName>
        <fullName evidence="4">Aldehyde dehydrogenase</fullName>
    </recommendedName>
</protein>
<dbReference type="Gene3D" id="3.40.309.10">
    <property type="entry name" value="Aldehyde Dehydrogenase, Chain A, domain 2"/>
    <property type="match status" value="1"/>
</dbReference>
<evidence type="ECO:0000256" key="5">
    <source>
        <dbReference type="PIRSR" id="PIRSR036492-1"/>
    </source>
</evidence>
<dbReference type="InterPro" id="IPR016163">
    <property type="entry name" value="Ald_DH_C"/>
</dbReference>
<organism evidence="8 9">
    <name type="scientific">Enterobius vermicularis</name>
    <name type="common">Human pinworm</name>
    <dbReference type="NCBI Taxonomy" id="51028"/>
    <lineage>
        <taxon>Eukaryota</taxon>
        <taxon>Metazoa</taxon>
        <taxon>Ecdysozoa</taxon>
        <taxon>Nematoda</taxon>
        <taxon>Chromadorea</taxon>
        <taxon>Rhabditida</taxon>
        <taxon>Spirurina</taxon>
        <taxon>Oxyuridomorpha</taxon>
        <taxon>Oxyuroidea</taxon>
        <taxon>Oxyuridae</taxon>
        <taxon>Enterobius</taxon>
    </lineage>
</organism>
<comment type="similarity">
    <text evidence="1 4">Belongs to the aldehyde dehydrogenase family.</text>
</comment>
<dbReference type="AlphaFoldDB" id="A0A3P6IQQ6"/>
<keyword evidence="2 4" id="KW-0560">Oxidoreductase</keyword>
<dbReference type="InterPro" id="IPR012394">
    <property type="entry name" value="Aldehyde_DH_NAD(P)"/>
</dbReference>
<dbReference type="Gene3D" id="3.40.605.10">
    <property type="entry name" value="Aldehyde Dehydrogenase, Chain A, domain 1"/>
    <property type="match status" value="1"/>
</dbReference>
<evidence type="ECO:0000256" key="1">
    <source>
        <dbReference type="ARBA" id="ARBA00009986"/>
    </source>
</evidence>
<keyword evidence="3" id="KW-0520">NAD</keyword>
<dbReference type="STRING" id="51028.A0A3P6IQQ6"/>
<keyword evidence="9" id="KW-1185">Reference proteome</keyword>
<accession>A0A3P6IQQ6</accession>
<dbReference type="CDD" id="cd07087">
    <property type="entry name" value="ALDH_F3-13-14_CALDH-like"/>
    <property type="match status" value="1"/>
</dbReference>
<evidence type="ECO:0000256" key="2">
    <source>
        <dbReference type="ARBA" id="ARBA00023002"/>
    </source>
</evidence>
<dbReference type="GO" id="GO:0004029">
    <property type="term" value="F:aldehyde dehydrogenase (NAD+) activity"/>
    <property type="evidence" value="ECO:0007669"/>
    <property type="project" value="TreeGrafter"/>
</dbReference>
<feature type="transmembrane region" description="Helical" evidence="6">
    <location>
        <begin position="434"/>
        <end position="456"/>
    </location>
</feature>
<dbReference type="InterPro" id="IPR015590">
    <property type="entry name" value="Aldehyde_DH_dom"/>
</dbReference>
<keyword evidence="6" id="KW-1133">Transmembrane helix</keyword>
<dbReference type="GO" id="GO:0006081">
    <property type="term" value="P:aldehyde metabolic process"/>
    <property type="evidence" value="ECO:0007669"/>
    <property type="project" value="InterPro"/>
</dbReference>
<feature type="domain" description="Aldehyde dehydrogenase" evidence="7">
    <location>
        <begin position="11"/>
        <end position="424"/>
    </location>
</feature>
<dbReference type="SUPFAM" id="SSF53720">
    <property type="entry name" value="ALDH-like"/>
    <property type="match status" value="1"/>
</dbReference>
<evidence type="ECO:0000256" key="4">
    <source>
        <dbReference type="PIRNR" id="PIRNR036492"/>
    </source>
</evidence>
<dbReference type="PIRSF" id="PIRSF036492">
    <property type="entry name" value="ALDH"/>
    <property type="match status" value="1"/>
</dbReference>
<dbReference type="InterPro" id="IPR016161">
    <property type="entry name" value="Ald_DH/histidinol_DH"/>
</dbReference>
<dbReference type="PANTHER" id="PTHR43570:SF16">
    <property type="entry name" value="ALDEHYDE DEHYDROGENASE TYPE III, ISOFORM Q"/>
    <property type="match status" value="1"/>
</dbReference>
<keyword evidence="6" id="KW-0472">Membrane</keyword>
<feature type="active site" evidence="5">
    <location>
        <position position="238"/>
    </location>
</feature>
<evidence type="ECO:0000256" key="3">
    <source>
        <dbReference type="ARBA" id="ARBA00023027"/>
    </source>
</evidence>
<gene>
    <name evidence="8" type="ORF">EVEC_LOCUS5558</name>
</gene>
<dbReference type="InterPro" id="IPR016162">
    <property type="entry name" value="Ald_DH_N"/>
</dbReference>
<dbReference type="EMBL" id="UXUI01008201">
    <property type="protein sequence ID" value="VDD90807.1"/>
    <property type="molecule type" value="Genomic_DNA"/>
</dbReference>
<evidence type="ECO:0000313" key="9">
    <source>
        <dbReference type="Proteomes" id="UP000274131"/>
    </source>
</evidence>